<dbReference type="EMBL" id="SULI01000004">
    <property type="protein sequence ID" value="TKZ21515.1"/>
    <property type="molecule type" value="Genomic_DNA"/>
</dbReference>
<evidence type="ECO:0000313" key="3">
    <source>
        <dbReference type="Proteomes" id="UP000306575"/>
    </source>
</evidence>
<dbReference type="SMART" id="SM00782">
    <property type="entry name" value="PhnA_Zn_Ribbon"/>
    <property type="match status" value="1"/>
</dbReference>
<dbReference type="SUPFAM" id="SSF82057">
    <property type="entry name" value="Prokaryotic SH3-related domain"/>
    <property type="match status" value="1"/>
</dbReference>
<dbReference type="Proteomes" id="UP000306575">
    <property type="component" value="Unassembled WGS sequence"/>
</dbReference>
<dbReference type="Gene3D" id="2.30.30.40">
    <property type="entry name" value="SH3 Domains"/>
    <property type="match status" value="1"/>
</dbReference>
<sequence length="175" mass="18720">MTMADICALCGATEDLSTYTVAPKSENILLCQTCLAGVDGQVTDAPHWQCLHDPIWSTTPAVQVVAYRVLHGLSEAPWARDLLDIAYLEDDVKDWAEAGLADPDAVTHRDSNGAVLAAGDAVVLIKDLPVKGAGFTAKRGTAVRNISLVADNAEHIEGRVEGQRIVILTKFVKKS</sequence>
<dbReference type="InterPro" id="IPR013988">
    <property type="entry name" value="YjdM_C"/>
</dbReference>
<gene>
    <name evidence="2" type="ORF">FAP39_05265</name>
</gene>
<keyword evidence="3" id="KW-1185">Reference proteome</keyword>
<comment type="caution">
    <text evidence="2">The sequence shown here is derived from an EMBL/GenBank/DDBJ whole genome shotgun (WGS) entry which is preliminary data.</text>
</comment>
<dbReference type="AlphaFoldDB" id="A0A4U7N6J4"/>
<evidence type="ECO:0000259" key="1">
    <source>
        <dbReference type="SMART" id="SM00782"/>
    </source>
</evidence>
<name>A0A4U7N6J4_9RHOB</name>
<feature type="domain" description="PhnA protein N-terminal proteobacterial" evidence="1">
    <location>
        <begin position="7"/>
        <end position="39"/>
    </location>
</feature>
<proteinExistence type="predicted"/>
<reference evidence="2 3" key="1">
    <citation type="submission" date="2019-04" db="EMBL/GenBank/DDBJ databases">
        <title>Genome sequence of Pelagicola litoralis CL-ES2.</title>
        <authorList>
            <person name="Cao J."/>
        </authorList>
    </citation>
    <scope>NUCLEOTIDE SEQUENCE [LARGE SCALE GENOMIC DNA]</scope>
    <source>
        <strain evidence="2 3">CL-ES2</strain>
    </source>
</reference>
<accession>A0A4U7N6J4</accession>
<dbReference type="OrthoDB" id="9810131at2"/>
<organism evidence="2 3">
    <name type="scientific">Shimia litoralis</name>
    <dbReference type="NCBI Taxonomy" id="420403"/>
    <lineage>
        <taxon>Bacteria</taxon>
        <taxon>Pseudomonadati</taxon>
        <taxon>Pseudomonadota</taxon>
        <taxon>Alphaproteobacteria</taxon>
        <taxon>Rhodobacterales</taxon>
        <taxon>Roseobacteraceae</taxon>
    </lineage>
</organism>
<protein>
    <submittedName>
        <fullName evidence="2">PhnA protein</fullName>
    </submittedName>
</protein>
<dbReference type="Pfam" id="PF03831">
    <property type="entry name" value="YjdM"/>
    <property type="match status" value="1"/>
</dbReference>
<dbReference type="InterPro" id="IPR013991">
    <property type="entry name" value="PhnaA_N_proteobac"/>
</dbReference>
<evidence type="ECO:0000313" key="2">
    <source>
        <dbReference type="EMBL" id="TKZ21515.1"/>
    </source>
</evidence>